<dbReference type="PANTHER" id="PTHR12143:SF19">
    <property type="entry name" value="PEPTIDE-N(4)-(N-ACETYL-BETA-GLUCOSAMINYL)ASPARAGINE AMIDASE"/>
    <property type="match status" value="1"/>
</dbReference>
<comment type="similarity">
    <text evidence="3">Belongs to the transglutaminase-like superfamily. PNGase family.</text>
</comment>
<dbReference type="Proteomes" id="UP000054886">
    <property type="component" value="Unassembled WGS sequence"/>
</dbReference>
<dbReference type="SUPFAM" id="SSF54001">
    <property type="entry name" value="Cysteine proteinases"/>
    <property type="match status" value="1"/>
</dbReference>
<dbReference type="InterPro" id="IPR050883">
    <property type="entry name" value="PNGase"/>
</dbReference>
<evidence type="ECO:0000313" key="11">
    <source>
        <dbReference type="EMBL" id="KTA96345.1"/>
    </source>
</evidence>
<dbReference type="VEuPathDB" id="FungiDB:GWK60_H05665"/>
<accession>A0A0W0CTZ9</accession>
<dbReference type="EMBL" id="LLZZ01000173">
    <property type="protein sequence ID" value="KTA96345.1"/>
    <property type="molecule type" value="Genomic_DNA"/>
</dbReference>
<comment type="caution">
    <text evidence="11">The sequence shown here is derived from an EMBL/GenBank/DDBJ whole genome shotgun (WGS) entry which is preliminary data.</text>
</comment>
<keyword evidence="6" id="KW-0479">Metal-binding</keyword>
<feature type="domain" description="Transglutaminase-like" evidence="10">
    <location>
        <begin position="169"/>
        <end position="224"/>
    </location>
</feature>
<dbReference type="Gene3D" id="3.10.620.30">
    <property type="match status" value="1"/>
</dbReference>
<protein>
    <recommendedName>
        <fullName evidence="5">Peptide-N(4)-(N-acetyl-beta-glucosaminyl)asparagine amidase</fullName>
        <ecNumber evidence="4">3.5.1.52</ecNumber>
    </recommendedName>
    <alternativeName>
        <fullName evidence="8">Peptide:N-glycanase 1</fullName>
    </alternativeName>
</protein>
<feature type="compositionally biased region" description="Basic and acidic residues" evidence="9">
    <location>
        <begin position="338"/>
        <end position="348"/>
    </location>
</feature>
<dbReference type="FunFam" id="3.10.620.30:FF:000004">
    <property type="entry name" value="Peptidase (PNG1)"/>
    <property type="match status" value="1"/>
</dbReference>
<gene>
    <name evidence="11" type="ORF">AO440_002139</name>
</gene>
<dbReference type="Pfam" id="PF01841">
    <property type="entry name" value="Transglut_core"/>
    <property type="match status" value="1"/>
</dbReference>
<organism evidence="11 12">
    <name type="scientific">Candida glabrata</name>
    <name type="common">Yeast</name>
    <name type="synonym">Torulopsis glabrata</name>
    <dbReference type="NCBI Taxonomy" id="5478"/>
    <lineage>
        <taxon>Eukaryota</taxon>
        <taxon>Fungi</taxon>
        <taxon>Dikarya</taxon>
        <taxon>Ascomycota</taxon>
        <taxon>Saccharomycotina</taxon>
        <taxon>Saccharomycetes</taxon>
        <taxon>Saccharomycetales</taxon>
        <taxon>Saccharomycetaceae</taxon>
        <taxon>Nakaseomyces</taxon>
    </lineage>
</organism>
<evidence type="ECO:0000256" key="7">
    <source>
        <dbReference type="ARBA" id="ARBA00022833"/>
    </source>
</evidence>
<evidence type="ECO:0000256" key="1">
    <source>
        <dbReference type="ARBA" id="ARBA00001650"/>
    </source>
</evidence>
<dbReference type="AlphaFoldDB" id="A0A0W0CTZ9"/>
<comment type="cofactor">
    <cofactor evidence="2">
        <name>Zn(2+)</name>
        <dbReference type="ChEBI" id="CHEBI:29105"/>
    </cofactor>
</comment>
<dbReference type="GO" id="GO:0005829">
    <property type="term" value="C:cytosol"/>
    <property type="evidence" value="ECO:0007669"/>
    <property type="project" value="EnsemblFungi"/>
</dbReference>
<dbReference type="GO" id="GO:0046872">
    <property type="term" value="F:metal ion binding"/>
    <property type="evidence" value="ECO:0007669"/>
    <property type="project" value="UniProtKB-KW"/>
</dbReference>
<dbReference type="GO" id="GO:0005634">
    <property type="term" value="C:nucleus"/>
    <property type="evidence" value="ECO:0007669"/>
    <property type="project" value="EnsemblFungi"/>
</dbReference>
<feature type="region of interest" description="Disordered" evidence="9">
    <location>
        <begin position="311"/>
        <end position="348"/>
    </location>
</feature>
<dbReference type="VEuPathDB" id="FungiDB:B1J91_H05753g"/>
<dbReference type="PANTHER" id="PTHR12143">
    <property type="entry name" value="PEPTIDE N-GLYCANASE PNGASE -RELATED"/>
    <property type="match status" value="1"/>
</dbReference>
<evidence type="ECO:0000256" key="8">
    <source>
        <dbReference type="ARBA" id="ARBA00032858"/>
    </source>
</evidence>
<name>A0A0W0CTZ9_CANGB</name>
<dbReference type="InterPro" id="IPR038765">
    <property type="entry name" value="Papain-like_cys_pep_sf"/>
</dbReference>
<proteinExistence type="inferred from homology"/>
<dbReference type="VEuPathDB" id="FungiDB:GVI51_H05599"/>
<evidence type="ECO:0000313" key="12">
    <source>
        <dbReference type="Proteomes" id="UP000054886"/>
    </source>
</evidence>
<dbReference type="SMART" id="SM00460">
    <property type="entry name" value="TGc"/>
    <property type="match status" value="1"/>
</dbReference>
<dbReference type="InterPro" id="IPR002931">
    <property type="entry name" value="Transglutaminase-like"/>
</dbReference>
<comment type="catalytic activity">
    <reaction evidence="1">
        <text>Hydrolysis of an N(4)-(acetyl-beta-D-glucosaminyl)asparagine residue in which the glucosamine residue may be further glycosylated, to yield a (substituted) N-acetyl-beta-D-glucosaminylamine and a peptide containing an aspartate residue.</text>
        <dbReference type="EC" id="3.5.1.52"/>
    </reaction>
</comment>
<dbReference type="EC" id="3.5.1.52" evidence="4"/>
<dbReference type="GO" id="GO:0097466">
    <property type="term" value="P:ubiquitin-dependent glycoprotein ERAD pathway"/>
    <property type="evidence" value="ECO:0007669"/>
    <property type="project" value="EnsemblFungi"/>
</dbReference>
<sequence length="348" mass="40914">MVDPIYVEVADMFLKRYKDYVINLFKEPVPLNRVQKLLQENKFAGELFDMSNRLCTMYENGTWHSQVLETLDLDKIYANVDMMPLEDDSQYSDNLVKELLRYFKQDFFTWCNKPVCKSCGASGDDINGAAIQAPTNEEAKFNCGSVEVYHCQKCNSEVRFPRYNDPIKLLETRTGRCGEWCNLFTLVLKSFGLESRYIWNREDHVWCEYYSPYLKRWIHVDSCEQSFDEPFIYSKNWNKSMSYCIGFWRYGVVDVSKRYILQNQLPRDIIKEDDLQFLCHALTKRLRTGLSDDESYKMYCRDDLEQLELNPSATPTKEMQKLKISKTGNKGRISGSAEWKESRGENGK</sequence>
<dbReference type="SMR" id="A0A0W0CTZ9"/>
<evidence type="ECO:0000256" key="9">
    <source>
        <dbReference type="SAM" id="MobiDB-lite"/>
    </source>
</evidence>
<dbReference type="GO" id="GO:0000224">
    <property type="term" value="F:peptide-N4-(N-acetyl-beta-glucosaminyl)asparagine amidase activity"/>
    <property type="evidence" value="ECO:0007669"/>
    <property type="project" value="UniProtKB-EC"/>
</dbReference>
<dbReference type="Gene3D" id="2.20.25.10">
    <property type="match status" value="1"/>
</dbReference>
<keyword evidence="7" id="KW-0862">Zinc</keyword>
<dbReference type="PhylomeDB" id="A0A0W0CTZ9"/>
<dbReference type="GO" id="GO:0006515">
    <property type="term" value="P:protein quality control for misfolded or incompletely synthesized proteins"/>
    <property type="evidence" value="ECO:0007669"/>
    <property type="project" value="EnsemblFungi"/>
</dbReference>
<evidence type="ECO:0000259" key="10">
    <source>
        <dbReference type="SMART" id="SM00460"/>
    </source>
</evidence>
<evidence type="ECO:0000256" key="5">
    <source>
        <dbReference type="ARBA" id="ARBA00018546"/>
    </source>
</evidence>
<dbReference type="GO" id="GO:0120125">
    <property type="term" value="C:PNGase complex"/>
    <property type="evidence" value="ECO:0007669"/>
    <property type="project" value="EnsemblFungi"/>
</dbReference>
<evidence type="ECO:0000256" key="3">
    <source>
        <dbReference type="ARBA" id="ARBA00009390"/>
    </source>
</evidence>
<dbReference type="OMA" id="AWDKPRL"/>
<dbReference type="VEuPathDB" id="FungiDB:GW608_H05753"/>
<evidence type="ECO:0000256" key="2">
    <source>
        <dbReference type="ARBA" id="ARBA00001947"/>
    </source>
</evidence>
<dbReference type="VEuPathDB" id="FungiDB:CAGL0H05753g"/>
<reference evidence="11 12" key="1">
    <citation type="submission" date="2015-10" db="EMBL/GenBank/DDBJ databases">
        <title>Draft genomes sequences of Candida glabrata isolates 1A, 1B, 2A, 2B, 3A and 3B.</title>
        <authorList>
            <person name="Haavelsrud O.E."/>
            <person name="Gaustad P."/>
        </authorList>
    </citation>
    <scope>NUCLEOTIDE SEQUENCE [LARGE SCALE GENOMIC DNA]</scope>
    <source>
        <strain evidence="11">910700640</strain>
    </source>
</reference>
<evidence type="ECO:0000256" key="4">
    <source>
        <dbReference type="ARBA" id="ARBA00012158"/>
    </source>
</evidence>
<evidence type="ECO:0000256" key="6">
    <source>
        <dbReference type="ARBA" id="ARBA00022723"/>
    </source>
</evidence>